<accession>A0ABX8V5X3</accession>
<evidence type="ECO:0000256" key="1">
    <source>
        <dbReference type="SAM" id="SignalP"/>
    </source>
</evidence>
<feature type="signal peptide" evidence="1">
    <location>
        <begin position="1"/>
        <end position="21"/>
    </location>
</feature>
<reference evidence="2 3" key="1">
    <citation type="journal article" date="2022" name="bioRxiv">
        <title>Ecology and evolution of chlamydial symbionts of arthropods.</title>
        <authorList>
            <person name="Halter T."/>
            <person name="Koestlbacher S."/>
            <person name="Collingro A."/>
            <person name="Sixt B.S."/>
            <person name="Toenshoff E.R."/>
            <person name="Hendrickx F."/>
            <person name="Kostanjsek R."/>
            <person name="Horn M."/>
        </authorList>
    </citation>
    <scope>NUCLEOTIDE SEQUENCE [LARGE SCALE GENOMIC DNA]</scope>
    <source>
        <strain evidence="2">W744xW776</strain>
    </source>
</reference>
<gene>
    <name evidence="2" type="ORF">RHABOEDO_000606</name>
</gene>
<sequence length="41" mass="4870">MNKVMLHLAVLLFPCFMYSFSFQDFDSYQGKVSKQEKSFQV</sequence>
<dbReference type="EMBL" id="CP075587">
    <property type="protein sequence ID" value="QYF48445.1"/>
    <property type="molecule type" value="Genomic_DNA"/>
</dbReference>
<keyword evidence="1" id="KW-0732">Signal</keyword>
<organism evidence="2 3">
    <name type="scientific">Candidatus Rhabdochlamydia oedothoracis</name>
    <dbReference type="NCBI Taxonomy" id="2720720"/>
    <lineage>
        <taxon>Bacteria</taxon>
        <taxon>Pseudomonadati</taxon>
        <taxon>Chlamydiota</taxon>
        <taxon>Chlamydiia</taxon>
        <taxon>Parachlamydiales</taxon>
        <taxon>Candidatus Rhabdochlamydiaceae</taxon>
        <taxon>Candidatus Rhabdochlamydia</taxon>
    </lineage>
</organism>
<evidence type="ECO:0000313" key="2">
    <source>
        <dbReference type="EMBL" id="QYF48445.1"/>
    </source>
</evidence>
<evidence type="ECO:0000313" key="3">
    <source>
        <dbReference type="Proteomes" id="UP000826014"/>
    </source>
</evidence>
<protein>
    <submittedName>
        <fullName evidence="2">Uncharacterized protein</fullName>
    </submittedName>
</protein>
<name>A0ABX8V5X3_9BACT</name>
<feature type="chain" id="PRO_5047467566" evidence="1">
    <location>
        <begin position="22"/>
        <end position="41"/>
    </location>
</feature>
<keyword evidence="3" id="KW-1185">Reference proteome</keyword>
<proteinExistence type="predicted"/>
<dbReference type="Proteomes" id="UP000826014">
    <property type="component" value="Chromosome"/>
</dbReference>